<sequence>MKISSRHVFYRTTGAISLFVLLLAGCATDTYQRRAEVMKDHVETFYTHLKANRVAAAVHENEQIEAMADQMADTVRKQGRLQGTSQVEREFALMKTARGTAAQNWIALGQYFAIKQQPEKARASYQRVVDTYTDPTERTYQEQAARALKDLEMLSEPSPDSTR</sequence>
<keyword evidence="2" id="KW-1185">Reference proteome</keyword>
<dbReference type="PROSITE" id="PS51257">
    <property type="entry name" value="PROKAR_LIPOPROTEIN"/>
    <property type="match status" value="1"/>
</dbReference>
<accession>A0A0S4LKN8</accession>
<protein>
    <recommendedName>
        <fullName evidence="3">Tetratricopeptide repeat protein</fullName>
    </recommendedName>
</protein>
<dbReference type="Proteomes" id="UP000198736">
    <property type="component" value="Unassembled WGS sequence"/>
</dbReference>
<gene>
    <name evidence="1" type="ORF">COMA2_30153</name>
</gene>
<reference evidence="2" key="1">
    <citation type="submission" date="2015-10" db="EMBL/GenBank/DDBJ databases">
        <authorList>
            <person name="Luecker S."/>
            <person name="Luecker S."/>
        </authorList>
    </citation>
    <scope>NUCLEOTIDE SEQUENCE [LARGE SCALE GENOMIC DNA]</scope>
</reference>
<evidence type="ECO:0000313" key="1">
    <source>
        <dbReference type="EMBL" id="CUS37261.1"/>
    </source>
</evidence>
<evidence type="ECO:0000313" key="2">
    <source>
        <dbReference type="Proteomes" id="UP000198736"/>
    </source>
</evidence>
<dbReference type="OrthoDB" id="9794818at2"/>
<proteinExistence type="predicted"/>
<dbReference type="STRING" id="1742973.COMA2_30153"/>
<evidence type="ECO:0008006" key="3">
    <source>
        <dbReference type="Google" id="ProtNLM"/>
    </source>
</evidence>
<dbReference type="AlphaFoldDB" id="A0A0S4LKN8"/>
<name>A0A0S4LKN8_9BACT</name>
<organism evidence="1 2">
    <name type="scientific">Candidatus Nitrospira nitrificans</name>
    <dbReference type="NCBI Taxonomy" id="1742973"/>
    <lineage>
        <taxon>Bacteria</taxon>
        <taxon>Pseudomonadati</taxon>
        <taxon>Nitrospirota</taxon>
        <taxon>Nitrospiria</taxon>
        <taxon>Nitrospirales</taxon>
        <taxon>Nitrospiraceae</taxon>
        <taxon>Nitrospira</taxon>
    </lineage>
</organism>
<dbReference type="EMBL" id="CZPZ01000023">
    <property type="protein sequence ID" value="CUS37261.1"/>
    <property type="molecule type" value="Genomic_DNA"/>
</dbReference>
<dbReference type="RefSeq" id="WP_090898944.1">
    <property type="nucleotide sequence ID" value="NZ_CZPZ01000023.1"/>
</dbReference>